<dbReference type="InterPro" id="IPR050410">
    <property type="entry name" value="CCR4/nocturin_mRNA_transcr"/>
</dbReference>
<gene>
    <name evidence="3" type="ORF">OTU49_002379</name>
</gene>
<feature type="compositionally biased region" description="Basic and acidic residues" evidence="1">
    <location>
        <begin position="181"/>
        <end position="195"/>
    </location>
</feature>
<feature type="domain" description="Endonuclease/exonuclease/phosphatase" evidence="2">
    <location>
        <begin position="497"/>
        <end position="878"/>
    </location>
</feature>
<evidence type="ECO:0000256" key="1">
    <source>
        <dbReference type="SAM" id="MobiDB-lite"/>
    </source>
</evidence>
<dbReference type="PANTHER" id="PTHR12121">
    <property type="entry name" value="CARBON CATABOLITE REPRESSOR PROTEIN 4"/>
    <property type="match status" value="1"/>
</dbReference>
<sequence>MHCLLPTRVLYKASRAACGIGGAHISQVRDGVYQFLWINPDSSFHTVSLGKSHYSTYPHTPGACHHFGNDSSQRTETSQNAVVKEEASKKFENVKLQLSSVNPIINELSEMNSKRNRDLLSPVRPLPQKRIKSGSSSSKKFSESAVLDYIPLPPSPQEKDELGDFFVIDTRPSEVNFPETNRNKCNSEKSKKDAKVVNGKKSSSNKKDSVGGESSGGCSGTGTKYNKKVIVSCDNDVLYIPSTSKFCEGKLHGKRNNNRTKKRTKVLDKNYEGSSARTSGKNDIDILFEVPGKSDLDDVMVLCTIVTPDKSQDHVLSPGKSLVPDNQTRKCHTSTRQQLKTKLRDIQPDEVISVPSNLEIKGGKTVPDYKNRDVSSGIQKVDVVDPDVLEIEALPASSSKTSVDVEVIDVFASDEDKCSTDSSDHEERNIDVSTSEFVSLQKLRVKDLQNTVIDISDEVLKFRRELEQLRKWEMTGLGREILSSRNMKPSDTMFTIMSYNVLAQALLTDNMLLYSSCNDEHLSWEYRWALLQHEITDLDPDVLLLQEVQASHYHSHYLPWFTFQGYDSLYKKRTGTKADGCAIFFKKSKFSLIESSSIEYLQPEALNILDRDNVGLIAKLSPVLQPDAPALCVATTHLLYNKKRHDVKLAQIILFLSEIDRLCYEGEEGGRPKYCPVIVTGDFNAEPHSALIQFLKDGRLQYEGLARKTLTRHGAFGELLGPELFPPSLGLTDRCQHAVLAQSRYLEQSRGPIFSLADKRKLEESLIHLYHSDRQSQPPKNLRSTCIGPTPSGWFSHGFNFHSVYRHYLSRLGRAPEATTNHNGWTSVDYMLYSRSYSSSLHRPIEGNLKLLARYGLLSGPEADRFAPLPSAVCPSDHFPLAAQFLLRR</sequence>
<dbReference type="Proteomes" id="UP001445076">
    <property type="component" value="Unassembled WGS sequence"/>
</dbReference>
<keyword evidence="4" id="KW-1185">Reference proteome</keyword>
<proteinExistence type="predicted"/>
<dbReference type="InterPro" id="IPR005135">
    <property type="entry name" value="Endo/exonuclease/phosphatase"/>
</dbReference>
<name>A0AAW0XR07_CHEQU</name>
<dbReference type="InterPro" id="IPR036691">
    <property type="entry name" value="Endo/exonu/phosph_ase_sf"/>
</dbReference>
<protein>
    <recommendedName>
        <fullName evidence="2">Endonuclease/exonuclease/phosphatase domain-containing protein</fullName>
    </recommendedName>
</protein>
<organism evidence="3 4">
    <name type="scientific">Cherax quadricarinatus</name>
    <name type="common">Australian red claw crayfish</name>
    <dbReference type="NCBI Taxonomy" id="27406"/>
    <lineage>
        <taxon>Eukaryota</taxon>
        <taxon>Metazoa</taxon>
        <taxon>Ecdysozoa</taxon>
        <taxon>Arthropoda</taxon>
        <taxon>Crustacea</taxon>
        <taxon>Multicrustacea</taxon>
        <taxon>Malacostraca</taxon>
        <taxon>Eumalacostraca</taxon>
        <taxon>Eucarida</taxon>
        <taxon>Decapoda</taxon>
        <taxon>Pleocyemata</taxon>
        <taxon>Astacidea</taxon>
        <taxon>Parastacoidea</taxon>
        <taxon>Parastacidae</taxon>
        <taxon>Cherax</taxon>
    </lineage>
</organism>
<reference evidence="3 4" key="1">
    <citation type="journal article" date="2024" name="BMC Genomics">
        <title>Genome assembly of redclaw crayfish (Cherax quadricarinatus) provides insights into its immune adaptation and hypoxia tolerance.</title>
        <authorList>
            <person name="Liu Z."/>
            <person name="Zheng J."/>
            <person name="Li H."/>
            <person name="Fang K."/>
            <person name="Wang S."/>
            <person name="He J."/>
            <person name="Zhou D."/>
            <person name="Weng S."/>
            <person name="Chi M."/>
            <person name="Gu Z."/>
            <person name="He J."/>
            <person name="Li F."/>
            <person name="Wang M."/>
        </authorList>
    </citation>
    <scope>NUCLEOTIDE SEQUENCE [LARGE SCALE GENOMIC DNA]</scope>
    <source>
        <strain evidence="3">ZL_2023a</strain>
    </source>
</reference>
<feature type="region of interest" description="Disordered" evidence="1">
    <location>
        <begin position="116"/>
        <end position="137"/>
    </location>
</feature>
<dbReference type="AlphaFoldDB" id="A0AAW0XR07"/>
<dbReference type="EMBL" id="JARKIK010000030">
    <property type="protein sequence ID" value="KAK8741758.1"/>
    <property type="molecule type" value="Genomic_DNA"/>
</dbReference>
<dbReference type="Gene3D" id="3.60.10.10">
    <property type="entry name" value="Endonuclease/exonuclease/phosphatase"/>
    <property type="match status" value="1"/>
</dbReference>
<dbReference type="Pfam" id="PF03372">
    <property type="entry name" value="Exo_endo_phos"/>
    <property type="match status" value="1"/>
</dbReference>
<dbReference type="SUPFAM" id="SSF56219">
    <property type="entry name" value="DNase I-like"/>
    <property type="match status" value="1"/>
</dbReference>
<evidence type="ECO:0000313" key="3">
    <source>
        <dbReference type="EMBL" id="KAK8741758.1"/>
    </source>
</evidence>
<evidence type="ECO:0000259" key="2">
    <source>
        <dbReference type="Pfam" id="PF03372"/>
    </source>
</evidence>
<accession>A0AAW0XR07</accession>
<comment type="caution">
    <text evidence="3">The sequence shown here is derived from an EMBL/GenBank/DDBJ whole genome shotgun (WGS) entry which is preliminary data.</text>
</comment>
<evidence type="ECO:0000313" key="4">
    <source>
        <dbReference type="Proteomes" id="UP001445076"/>
    </source>
</evidence>
<dbReference type="GO" id="GO:0000175">
    <property type="term" value="F:3'-5'-RNA exonuclease activity"/>
    <property type="evidence" value="ECO:0007669"/>
    <property type="project" value="TreeGrafter"/>
</dbReference>
<feature type="region of interest" description="Disordered" evidence="1">
    <location>
        <begin position="176"/>
        <end position="219"/>
    </location>
</feature>
<dbReference type="PANTHER" id="PTHR12121:SF34">
    <property type="entry name" value="PROTEIN ANGEL"/>
    <property type="match status" value="1"/>
</dbReference>